<dbReference type="HOGENOM" id="CLU_011822_1_1_1"/>
<dbReference type="InterPro" id="IPR044816">
    <property type="entry name" value="BURP"/>
</dbReference>
<evidence type="ECO:0000313" key="5">
    <source>
        <dbReference type="Proteomes" id="UP000026915"/>
    </source>
</evidence>
<protein>
    <submittedName>
        <fullName evidence="4">BURP domain-containing protein, putative</fullName>
    </submittedName>
</protein>
<feature type="compositionally biased region" description="Gly residues" evidence="1">
    <location>
        <begin position="96"/>
        <end position="109"/>
    </location>
</feature>
<proteinExistence type="predicted"/>
<keyword evidence="2" id="KW-0732">Signal</keyword>
<organism evidence="4 5">
    <name type="scientific">Theobroma cacao</name>
    <name type="common">Cacao</name>
    <name type="synonym">Cocoa</name>
    <dbReference type="NCBI Taxonomy" id="3641"/>
    <lineage>
        <taxon>Eukaryota</taxon>
        <taxon>Viridiplantae</taxon>
        <taxon>Streptophyta</taxon>
        <taxon>Embryophyta</taxon>
        <taxon>Tracheophyta</taxon>
        <taxon>Spermatophyta</taxon>
        <taxon>Magnoliopsida</taxon>
        <taxon>eudicotyledons</taxon>
        <taxon>Gunneridae</taxon>
        <taxon>Pentapetalae</taxon>
        <taxon>rosids</taxon>
        <taxon>malvids</taxon>
        <taxon>Malvales</taxon>
        <taxon>Malvaceae</taxon>
        <taxon>Byttnerioideae</taxon>
        <taxon>Theobroma</taxon>
    </lineage>
</organism>
<dbReference type="SMART" id="SM01045">
    <property type="entry name" value="BURP"/>
    <property type="match status" value="1"/>
</dbReference>
<dbReference type="eggNOG" id="ENOG502QQHP">
    <property type="taxonomic scope" value="Eukaryota"/>
</dbReference>
<evidence type="ECO:0000256" key="1">
    <source>
        <dbReference type="SAM" id="MobiDB-lite"/>
    </source>
</evidence>
<sequence length="283" mass="30149">MEFHLSPVLAFIALAVVASHAVLSPGHCWNYVLPNTPMPKAVKVMLHPDFMENKGTSFNVGGGSVNVNTGKEKPGGTAVNVGKGGVSVNTGKRKPGGGTHVNVGGQGVGVNTGKPGGGTFVNVGGKETATFLPRHIAQKILFSSDKLPEILNKFSVKPGSAGAEIMKNTIKECEQPQIQGEDKYCVTSLESMIDFSTSKIGKNAQKQNYAYAVFYCHKSETTRAYMVPLEGADGTKAKAVAVCHTDPSAWNPKHLAFQVLKVEPGTIPICHFLPQDHIVWIPK</sequence>
<evidence type="ECO:0000259" key="3">
    <source>
        <dbReference type="PROSITE" id="PS51277"/>
    </source>
</evidence>
<dbReference type="PANTHER" id="PTHR31236">
    <property type="entry name" value="BURP DOMAIN PROTEIN USPL1-LIKE"/>
    <property type="match status" value="1"/>
</dbReference>
<accession>A0A061GRD4</accession>
<dbReference type="Proteomes" id="UP000026915">
    <property type="component" value="Chromosome 9"/>
</dbReference>
<dbReference type="InParanoid" id="A0A061GRD4"/>
<dbReference type="FunCoup" id="A0A061GRD4">
    <property type="interactions" value="229"/>
</dbReference>
<dbReference type="Gramene" id="EOY29654">
    <property type="protein sequence ID" value="EOY29654"/>
    <property type="gene ID" value="TCM_037135"/>
</dbReference>
<dbReference type="PANTHER" id="PTHR31236:SF2">
    <property type="entry name" value="BURP DOMAIN PROTEIN RD22"/>
    <property type="match status" value="1"/>
</dbReference>
<keyword evidence="5" id="KW-1185">Reference proteome</keyword>
<feature type="signal peptide" evidence="2">
    <location>
        <begin position="1"/>
        <end position="21"/>
    </location>
</feature>
<dbReference type="InterPro" id="IPR004873">
    <property type="entry name" value="BURP_dom"/>
</dbReference>
<name>A0A061GRD4_THECC</name>
<dbReference type="Pfam" id="PF03181">
    <property type="entry name" value="BURP"/>
    <property type="match status" value="2"/>
</dbReference>
<evidence type="ECO:0000256" key="2">
    <source>
        <dbReference type="SAM" id="SignalP"/>
    </source>
</evidence>
<feature type="region of interest" description="Disordered" evidence="1">
    <location>
        <begin position="82"/>
        <end position="109"/>
    </location>
</feature>
<evidence type="ECO:0000313" key="4">
    <source>
        <dbReference type="EMBL" id="EOY29654.1"/>
    </source>
</evidence>
<reference evidence="4 5" key="1">
    <citation type="journal article" date="2013" name="Genome Biol.">
        <title>The genome sequence of the most widely cultivated cacao type and its use to identify candidate genes regulating pod color.</title>
        <authorList>
            <person name="Motamayor J.C."/>
            <person name="Mockaitis K."/>
            <person name="Schmutz J."/>
            <person name="Haiminen N."/>
            <person name="Iii D.L."/>
            <person name="Cornejo O."/>
            <person name="Findley S.D."/>
            <person name="Zheng P."/>
            <person name="Utro F."/>
            <person name="Royaert S."/>
            <person name="Saski C."/>
            <person name="Jenkins J."/>
            <person name="Podicheti R."/>
            <person name="Zhao M."/>
            <person name="Scheffler B.E."/>
            <person name="Stack J.C."/>
            <person name="Feltus F.A."/>
            <person name="Mustiga G.M."/>
            <person name="Amores F."/>
            <person name="Phillips W."/>
            <person name="Marelli J.P."/>
            <person name="May G.D."/>
            <person name="Shapiro H."/>
            <person name="Ma J."/>
            <person name="Bustamante C.D."/>
            <person name="Schnell R.J."/>
            <person name="Main D."/>
            <person name="Gilbert D."/>
            <person name="Parida L."/>
            <person name="Kuhn D.N."/>
        </authorList>
    </citation>
    <scope>NUCLEOTIDE SEQUENCE [LARGE SCALE GENOMIC DNA]</scope>
    <source>
        <strain evidence="5">cv. Matina 1-6</strain>
    </source>
</reference>
<feature type="chain" id="PRO_5001599326" evidence="2">
    <location>
        <begin position="22"/>
        <end position="283"/>
    </location>
</feature>
<dbReference type="AlphaFoldDB" id="A0A061GRD4"/>
<dbReference type="PROSITE" id="PS51277">
    <property type="entry name" value="BURP"/>
    <property type="match status" value="1"/>
</dbReference>
<feature type="domain" description="BURP" evidence="3">
    <location>
        <begin position="109"/>
        <end position="283"/>
    </location>
</feature>
<dbReference type="EMBL" id="CM001887">
    <property type="protein sequence ID" value="EOY29654.1"/>
    <property type="molecule type" value="Genomic_DNA"/>
</dbReference>
<dbReference type="STRING" id="3641.A0A061GRD4"/>
<dbReference type="OMA" id="ITECEDK"/>
<gene>
    <name evidence="4" type="ORF">TCM_037135</name>
</gene>